<sequence>MTSTSAAPSLRRRWLAHVDTLPDAPRPRIAGAVRDARGRLTGGHHYVKDDVIALRPSERAVAVALGSLADSDGCASPGVLRIAATAGVCTERTAHALATLGRLGLLHRDYKFGHGRMDRFWLELPDGG</sequence>
<dbReference type="RefSeq" id="WP_311560248.1">
    <property type="nucleotide sequence ID" value="NZ_JAVREJ010000042.1"/>
</dbReference>
<dbReference type="Proteomes" id="UP001183202">
    <property type="component" value="Unassembled WGS sequence"/>
</dbReference>
<organism evidence="1 2">
    <name type="scientific">Pseudonocardia charpentierae</name>
    <dbReference type="NCBI Taxonomy" id="3075545"/>
    <lineage>
        <taxon>Bacteria</taxon>
        <taxon>Bacillati</taxon>
        <taxon>Actinomycetota</taxon>
        <taxon>Actinomycetes</taxon>
        <taxon>Pseudonocardiales</taxon>
        <taxon>Pseudonocardiaceae</taxon>
        <taxon>Pseudonocardia</taxon>
    </lineage>
</organism>
<protein>
    <submittedName>
        <fullName evidence="1">Uncharacterized protein</fullName>
    </submittedName>
</protein>
<keyword evidence="2" id="KW-1185">Reference proteome</keyword>
<name>A0ABU2NL45_9PSEU</name>
<evidence type="ECO:0000313" key="1">
    <source>
        <dbReference type="EMBL" id="MDT0353738.1"/>
    </source>
</evidence>
<evidence type="ECO:0000313" key="2">
    <source>
        <dbReference type="Proteomes" id="UP001183202"/>
    </source>
</evidence>
<gene>
    <name evidence="1" type="ORF">RM445_30040</name>
</gene>
<comment type="caution">
    <text evidence="1">The sequence shown here is derived from an EMBL/GenBank/DDBJ whole genome shotgun (WGS) entry which is preliminary data.</text>
</comment>
<accession>A0ABU2NL45</accession>
<dbReference type="EMBL" id="JAVREJ010000042">
    <property type="protein sequence ID" value="MDT0353738.1"/>
    <property type="molecule type" value="Genomic_DNA"/>
</dbReference>
<reference evidence="2" key="1">
    <citation type="submission" date="2023-07" db="EMBL/GenBank/DDBJ databases">
        <title>30 novel species of actinomycetes from the DSMZ collection.</title>
        <authorList>
            <person name="Nouioui I."/>
        </authorList>
    </citation>
    <scope>NUCLEOTIDE SEQUENCE [LARGE SCALE GENOMIC DNA]</scope>
    <source>
        <strain evidence="2">DSM 45834</strain>
    </source>
</reference>
<proteinExistence type="predicted"/>